<name>A0A0F9G0J0_9ZZZZ</name>
<dbReference type="AlphaFoldDB" id="A0A0F9G0J0"/>
<dbReference type="GO" id="GO:0003677">
    <property type="term" value="F:DNA binding"/>
    <property type="evidence" value="ECO:0007669"/>
    <property type="project" value="InterPro"/>
</dbReference>
<dbReference type="SUPFAM" id="SSF53335">
    <property type="entry name" value="S-adenosyl-L-methionine-dependent methyltransferases"/>
    <property type="match status" value="1"/>
</dbReference>
<comment type="caution">
    <text evidence="4">The sequence shown here is derived from an EMBL/GenBank/DDBJ whole genome shotgun (WGS) entry which is preliminary data.</text>
</comment>
<proteinExistence type="predicted"/>
<protein>
    <recommendedName>
        <fullName evidence="3">DNA methylase N-4/N-6 domain-containing protein</fullName>
    </recommendedName>
</protein>
<accession>A0A0F9G0J0</accession>
<dbReference type="GO" id="GO:0032259">
    <property type="term" value="P:methylation"/>
    <property type="evidence" value="ECO:0007669"/>
    <property type="project" value="UniProtKB-KW"/>
</dbReference>
<evidence type="ECO:0000259" key="3">
    <source>
        <dbReference type="Pfam" id="PF01555"/>
    </source>
</evidence>
<evidence type="ECO:0000313" key="4">
    <source>
        <dbReference type="EMBL" id="KKL83996.1"/>
    </source>
</evidence>
<dbReference type="EMBL" id="LAZR01021824">
    <property type="protein sequence ID" value="KKL83996.1"/>
    <property type="molecule type" value="Genomic_DNA"/>
</dbReference>
<dbReference type="InterPro" id="IPR002941">
    <property type="entry name" value="DNA_methylase_N4/N6"/>
</dbReference>
<dbReference type="Gene3D" id="3.40.50.150">
    <property type="entry name" value="Vaccinia Virus protein VP39"/>
    <property type="match status" value="2"/>
</dbReference>
<dbReference type="Pfam" id="PF01555">
    <property type="entry name" value="N6_N4_Mtase"/>
    <property type="match status" value="1"/>
</dbReference>
<dbReference type="GO" id="GO:0008170">
    <property type="term" value="F:N-methyltransferase activity"/>
    <property type="evidence" value="ECO:0007669"/>
    <property type="project" value="InterPro"/>
</dbReference>
<evidence type="ECO:0000256" key="2">
    <source>
        <dbReference type="ARBA" id="ARBA00022679"/>
    </source>
</evidence>
<reference evidence="4" key="1">
    <citation type="journal article" date="2015" name="Nature">
        <title>Complex archaea that bridge the gap between prokaryotes and eukaryotes.</title>
        <authorList>
            <person name="Spang A."/>
            <person name="Saw J.H."/>
            <person name="Jorgensen S.L."/>
            <person name="Zaremba-Niedzwiedzka K."/>
            <person name="Martijn J."/>
            <person name="Lind A.E."/>
            <person name="van Eijk R."/>
            <person name="Schleper C."/>
            <person name="Guy L."/>
            <person name="Ettema T.J."/>
        </authorList>
    </citation>
    <scope>NUCLEOTIDE SEQUENCE</scope>
</reference>
<feature type="domain" description="DNA methylase N-4/N-6" evidence="3">
    <location>
        <begin position="45"/>
        <end position="108"/>
    </location>
</feature>
<keyword evidence="1" id="KW-0489">Methyltransferase</keyword>
<sequence>MCYIIEYESNINKGVNKMTKQFAPTYDRTDEGWVMFPSDQGYRKEMFPAEVNSHVAKANVFLVQSIIEYVSEIDQTVMDIMSGTGTIIVAALIGRKVMCIEISEYFAGLIHKAIDKLDIIAPGLKEQITVINAPCQQILPLPGVADHIIFSPPYSNIMKKGDATDKLTMEKMKGAKFQEYSQHPLNLGTMNDFIWGHEMEKVYAKCYETIKPGGTLSIIVKDHMEKNNDTGDRDRIQLSMSAYNACERVGFVEKDWLKWKAPGSVYTHIYRAKGWEVVDDEDIIVMQKPVAPVVDYDKMAEWGRVTPVAVGV</sequence>
<dbReference type="InterPro" id="IPR029063">
    <property type="entry name" value="SAM-dependent_MTases_sf"/>
</dbReference>
<evidence type="ECO:0000256" key="1">
    <source>
        <dbReference type="ARBA" id="ARBA00022603"/>
    </source>
</evidence>
<organism evidence="4">
    <name type="scientific">marine sediment metagenome</name>
    <dbReference type="NCBI Taxonomy" id="412755"/>
    <lineage>
        <taxon>unclassified sequences</taxon>
        <taxon>metagenomes</taxon>
        <taxon>ecological metagenomes</taxon>
    </lineage>
</organism>
<keyword evidence="2" id="KW-0808">Transferase</keyword>
<gene>
    <name evidence="4" type="ORF">LCGC14_1969150</name>
</gene>